<evidence type="ECO:0000313" key="3">
    <source>
        <dbReference type="Proteomes" id="UP000692954"/>
    </source>
</evidence>
<feature type="chain" id="PRO_5035925826" evidence="1">
    <location>
        <begin position="19"/>
        <end position="2183"/>
    </location>
</feature>
<accession>A0A8S1KI55</accession>
<dbReference type="OrthoDB" id="288290at2759"/>
<evidence type="ECO:0000256" key="1">
    <source>
        <dbReference type="SAM" id="SignalP"/>
    </source>
</evidence>
<gene>
    <name evidence="2" type="ORF">PSON_ATCC_30995.1.T0070020</name>
</gene>
<keyword evidence="3" id="KW-1185">Reference proteome</keyword>
<evidence type="ECO:0000313" key="2">
    <source>
        <dbReference type="EMBL" id="CAD8052806.1"/>
    </source>
</evidence>
<dbReference type="EMBL" id="CAJJDN010000007">
    <property type="protein sequence ID" value="CAD8052806.1"/>
    <property type="molecule type" value="Genomic_DNA"/>
</dbReference>
<organism evidence="2 3">
    <name type="scientific">Paramecium sonneborni</name>
    <dbReference type="NCBI Taxonomy" id="65129"/>
    <lineage>
        <taxon>Eukaryota</taxon>
        <taxon>Sar</taxon>
        <taxon>Alveolata</taxon>
        <taxon>Ciliophora</taxon>
        <taxon>Intramacronucleata</taxon>
        <taxon>Oligohymenophorea</taxon>
        <taxon>Peniculida</taxon>
        <taxon>Parameciidae</taxon>
        <taxon>Paramecium</taxon>
    </lineage>
</organism>
<proteinExistence type="predicted"/>
<comment type="caution">
    <text evidence="2">The sequence shown here is derived from an EMBL/GenBank/DDBJ whole genome shotgun (WGS) entry which is preliminary data.</text>
</comment>
<protein>
    <submittedName>
        <fullName evidence="2">Uncharacterized protein</fullName>
    </submittedName>
</protein>
<feature type="signal peptide" evidence="1">
    <location>
        <begin position="1"/>
        <end position="18"/>
    </location>
</feature>
<dbReference type="Proteomes" id="UP000692954">
    <property type="component" value="Unassembled WGS sequence"/>
</dbReference>
<keyword evidence="1" id="KW-0732">Signal</keyword>
<reference evidence="2" key="1">
    <citation type="submission" date="2021-01" db="EMBL/GenBank/DDBJ databases">
        <authorList>
            <consortium name="Genoscope - CEA"/>
            <person name="William W."/>
        </authorList>
    </citation>
    <scope>NUCLEOTIDE SEQUENCE</scope>
</reference>
<name>A0A8S1KI55_9CILI</name>
<sequence>MLIILLLLHLGNCGHISSWDVQLDYTNAGYASRFTIPFKLSNPLPNFGYLRMKFPFALHYTNTNNVPDNVIVTFKQAKGNYQCGEEYEQSAQVFVNNGENNAYYIKFGIELTSNEYYYVNIHISGKNLNIQSSGVKEPIQLATVTSISAIAMIIDYTPVGGIFALDLEPSSDMRCSISETINTMNQLYNVTVGVQFKKQMNEGARVQLIFNSDFNFEGSCTLQNDIPYQCTLASNMIVYLIKQYILVNDWLYFQVTVRNPLRVTLPTSLEIRSLQQYANTINERTVSQPVFQVKQVFLSTHKLYLGWGLEYSSRSSYYYPFPIIVFRGDVAGKYTPYNAFKWQFAMATDLPEDIQLQIEVSTPMKFKSYLMSISHNLPSYPGKQSQCVFTNINRLSQSKIVCYNVGQLYLSTTYYIGCRATFPYDQFNLPLEQKFGSMNIYTVTNGIKDTLSVIVESNPVEYIQTNNNPDWLNPSYDGTVVSSQKMDVTILNDPLTNTLGIIPNLDDGDIELIRLKFNLAIKIDKIITPATTPVLGTQKIAYSAGIIIIANNNIQMSSTDPANLECASLTASQFFKYDYKSSNLANFLAITVASSDAQGLLNMFVYNTNELQTKFLQFAISNLQAKFHSSLYADEHLLDFYIGSFDQIESTYPIFKQSFLTNAYTITSPAPSYIRLGIVNYFSSSSSGNTCDYFPTLIRLSGYFQDTDVENAQTKISLFFTNLQPIYISSDFENDNRVYCKYTGQTQPTCSYFSSGLLGNGQSYLNYERLDIEFESLATNQADAFQLLIPVKTFASNPKVSFFLAAVVDINGLIEIRTSFRLTGHDNINSKQYTFPVGVPALGNGFARAGITTASDQFGNPAPYQLQVSSALTVGKNNTDLTFFIGHNDVSFVNINTVANDNQNGGGFTLVSTSPFYTSDSIIKSPISVDSSKVSGCVTFEYLTKFVIFCPTDKASDSPLTTLTIKAGNLPFNNGDKLPYRTVYAWSDKVNGLGIFRVDSDTLITLKGVVKILQVWPKLEIGQKQQRVQIRFYTTNPIPNQATIRLEFLDASSIKFDAINKGSRCLIETALYGILSHTCTVSRSTSGAQVHFLFKITNCDSCPWTNGQFILNFWGLNSQYSGTVSKSSFDIRIMSEYLNTIDLSKVQGAIDYDDNPDVKYEAFFGNPKFQFYNRRAKGQISVDFQFTRSIWKQEYVLINIGGFFDDNQRNKNNIICQVQQLGQPSYLFGQSDYTLDRGSSVSGIKLYPIDDIIGSQIFTLKCYGMVIPFSLNPEPMIASLILQGTFLIIQSSGTISLDSLYEETILPIKNIQLTQKLNNLCGSTTDFFINVTTTLIDVKLGTSIFVVFPTTYPFIVSSNLTYCSLNSLFVACSVDVENTVILENFDISIPKGQEMQIRIYGAQNSAIFNDQANEIFVAFTNNIDTTVLGEYGVIYDYIGQDMVTTPPINILTLWIDTTQQYIRSFSTITFKVTFPPGAIEVSNLIQIEFPPAWDMIINYKLPICSLYDQNNITNYAKSCINFGNRVTITIKQSDYIGSQYYYLILANVRNPDYAVCGINMWTLTVLNSTYVFGRSHAPNFNIPIFPFISNPNQVTLKWIDMNTKQSIRTLQVKTGIFNQVIGLASDAGLFLRTFQIYSDNPYFTANPTNTIAPMGQAYTTFTIAGTSKAPQGLQLIEFAKTDDFEKHTQLPFLRVFLSQTFCTLNTEMTLYQLTLGGQALPILFNLTDCQPAANLRIEATSDTDKIYFKSKSSITFGLNQKVGAFLFASEDSGISVGDSGLISFQVSGSYQKYYTTVNPISYRIIDINKKRPLSNLYSIDRGSNYVKFLVTCNQYAVVYYYISINGSEILYPEEIQQKTFLWIEPSIDDYYHQFFGLKNIFIPFKNYTVVVSGLRPSTTYNITTVCKNVETKFSTAQTILQTTKSNNGKSFYIDLIFDSEIDLEFSISITCFLTQQFKVPARLIRNSINSWCSLQRRRLLSNTTNVYSEKNVRMYVSLIDFELQDTVTASLLAKGINKTQFIADLFEQVAGLPNLVKLSDLTAISTTVPIFQQEVVVNITNNSILLQNISLDQEGFVYCMIDFNNRTKMPTFYDLRQGNALRKPENATYYERQRFNKSTSLNFTFDQLIHYTNYSIYYYASNDDPSEHQIRTYVYQINFRTEPKYEMWANIIIIILSMNIILI</sequence>